<dbReference type="KEGG" id="mrr:Moror_6167"/>
<organism evidence="4 5">
    <name type="scientific">Moniliophthora roreri (strain MCA 2997)</name>
    <name type="common">Cocoa frosty pod rot fungus</name>
    <name type="synonym">Crinipellis roreri</name>
    <dbReference type="NCBI Taxonomy" id="1381753"/>
    <lineage>
        <taxon>Eukaryota</taxon>
        <taxon>Fungi</taxon>
        <taxon>Dikarya</taxon>
        <taxon>Basidiomycota</taxon>
        <taxon>Agaricomycotina</taxon>
        <taxon>Agaricomycetes</taxon>
        <taxon>Agaricomycetidae</taxon>
        <taxon>Agaricales</taxon>
        <taxon>Marasmiineae</taxon>
        <taxon>Marasmiaceae</taxon>
        <taxon>Moniliophthora</taxon>
    </lineage>
</organism>
<feature type="compositionally biased region" description="Pro residues" evidence="1">
    <location>
        <begin position="202"/>
        <end position="212"/>
    </location>
</feature>
<gene>
    <name evidence="4" type="ORF">Moror_6167</name>
</gene>
<sequence>MIERFLLSRSSLALFIWTWLSPFILLSTVFPACLAQQAGSSSRNVSIANTSPDIRYTPFLCSTSDGSDCSGDGGWRVVDVNGSSVVSTNGPSDAGANIIPQMFLQYRATSLVMTLPPSSNASMNITVLTGNNDVLSLAVNSSVGTFAVLNLNEANTTTLSITFIQTSAGPSRLDIGNITITVSNSVSASVSIFPTQTLPPSLSLPPIIPPTPTISTASTSASATPTAGSSQQGESRKQLIAYAVGLTLGLGLGLSAVVSGAYILWKRRRRKQREAAAEYNTRNMDNLESAPPSDSYSRPQPQQQRHRRKDNMDTRWF</sequence>
<evidence type="ECO:0000256" key="1">
    <source>
        <dbReference type="SAM" id="MobiDB-lite"/>
    </source>
</evidence>
<keyword evidence="2" id="KW-0472">Membrane</keyword>
<dbReference type="Proteomes" id="UP000017559">
    <property type="component" value="Unassembled WGS sequence"/>
</dbReference>
<feature type="compositionally biased region" description="Low complexity" evidence="1">
    <location>
        <begin position="291"/>
        <end position="303"/>
    </location>
</feature>
<evidence type="ECO:0000313" key="5">
    <source>
        <dbReference type="Proteomes" id="UP000017559"/>
    </source>
</evidence>
<evidence type="ECO:0008006" key="6">
    <source>
        <dbReference type="Google" id="ProtNLM"/>
    </source>
</evidence>
<proteinExistence type="predicted"/>
<keyword evidence="5" id="KW-1185">Reference proteome</keyword>
<evidence type="ECO:0000256" key="2">
    <source>
        <dbReference type="SAM" id="Phobius"/>
    </source>
</evidence>
<reference evidence="4 5" key="1">
    <citation type="journal article" date="2014" name="BMC Genomics">
        <title>Genome and secretome analysis of the hemibiotrophic fungal pathogen, Moniliophthora roreri, which causes frosty pod rot disease of cacao: mechanisms of the biotrophic and necrotrophic phases.</title>
        <authorList>
            <person name="Meinhardt L.W."/>
            <person name="Costa G.G.L."/>
            <person name="Thomazella D.P.T."/>
            <person name="Teixeira P.J.P.L."/>
            <person name="Carazzolle M.F."/>
            <person name="Schuster S.C."/>
            <person name="Carlson J.E."/>
            <person name="Guiltinan M.J."/>
            <person name="Mieczkowski P."/>
            <person name="Farmer A."/>
            <person name="Ramaraj T."/>
            <person name="Crozier J."/>
            <person name="Davis R.E."/>
            <person name="Shao J."/>
            <person name="Melnick R.L."/>
            <person name="Pereira G.A.G."/>
            <person name="Bailey B.A."/>
        </authorList>
    </citation>
    <scope>NUCLEOTIDE SEQUENCE [LARGE SCALE GENOMIC DNA]</scope>
    <source>
        <strain evidence="4 5">MCA 2997</strain>
    </source>
</reference>
<dbReference type="OrthoDB" id="3267422at2759"/>
<feature type="signal peptide" evidence="3">
    <location>
        <begin position="1"/>
        <end position="35"/>
    </location>
</feature>
<feature type="region of interest" description="Disordered" evidence="1">
    <location>
        <begin position="202"/>
        <end position="234"/>
    </location>
</feature>
<feature type="transmembrane region" description="Helical" evidence="2">
    <location>
        <begin position="239"/>
        <end position="265"/>
    </location>
</feature>
<evidence type="ECO:0000313" key="4">
    <source>
        <dbReference type="EMBL" id="ESK84487.1"/>
    </source>
</evidence>
<dbReference type="HOGENOM" id="CLU_076150_1_0_1"/>
<name>V2WSD9_MONRO</name>
<keyword evidence="3" id="KW-0732">Signal</keyword>
<protein>
    <recommendedName>
        <fullName evidence="6">Mid2 domain-containing protein</fullName>
    </recommendedName>
</protein>
<comment type="caution">
    <text evidence="4">The sequence shown here is derived from an EMBL/GenBank/DDBJ whole genome shotgun (WGS) entry which is preliminary data.</text>
</comment>
<dbReference type="AlphaFoldDB" id="V2WSD9"/>
<feature type="compositionally biased region" description="Low complexity" evidence="1">
    <location>
        <begin position="213"/>
        <end position="232"/>
    </location>
</feature>
<keyword evidence="2" id="KW-0812">Transmembrane</keyword>
<evidence type="ECO:0000256" key="3">
    <source>
        <dbReference type="SAM" id="SignalP"/>
    </source>
</evidence>
<feature type="region of interest" description="Disordered" evidence="1">
    <location>
        <begin position="276"/>
        <end position="317"/>
    </location>
</feature>
<dbReference type="EMBL" id="AWSO01001292">
    <property type="protein sequence ID" value="ESK84487.1"/>
    <property type="molecule type" value="Genomic_DNA"/>
</dbReference>
<feature type="chain" id="PRO_5004713109" description="Mid2 domain-containing protein" evidence="3">
    <location>
        <begin position="36"/>
        <end position="317"/>
    </location>
</feature>
<keyword evidence="2" id="KW-1133">Transmembrane helix</keyword>
<accession>V2WSD9</accession>